<dbReference type="PANTHER" id="PTHR24350">
    <property type="entry name" value="SERINE/THREONINE-PROTEIN KINASE IAL-RELATED"/>
    <property type="match status" value="1"/>
</dbReference>
<dbReference type="Pfam" id="PF00069">
    <property type="entry name" value="Pkinase"/>
    <property type="match status" value="1"/>
</dbReference>
<keyword evidence="3" id="KW-0547">Nucleotide-binding</keyword>
<dbReference type="GO" id="GO:0032259">
    <property type="term" value="P:methylation"/>
    <property type="evidence" value="ECO:0007669"/>
    <property type="project" value="InterPro"/>
</dbReference>
<evidence type="ECO:0000313" key="11">
    <source>
        <dbReference type="Proteomes" id="UP000186817"/>
    </source>
</evidence>
<keyword evidence="11" id="KW-1185">Reference proteome</keyword>
<feature type="compositionally biased region" description="Polar residues" evidence="8">
    <location>
        <begin position="1291"/>
        <end position="1318"/>
    </location>
</feature>
<evidence type="ECO:0000256" key="6">
    <source>
        <dbReference type="PIRSR" id="PIRSR630616-1"/>
    </source>
</evidence>
<keyword evidence="5" id="KW-0067">ATP-binding</keyword>
<feature type="region of interest" description="Disordered" evidence="8">
    <location>
        <begin position="538"/>
        <end position="559"/>
    </location>
</feature>
<comment type="caution">
    <text evidence="10">The sequence shown here is derived from an EMBL/GenBank/DDBJ whole genome shotgun (WGS) entry which is preliminary data.</text>
</comment>
<sequence length="1355" mass="147222">MQKLPDGVRLEWNREPFAVVFKPSDFPVVADHGHCLTAWALQALGGKWVPASAARDATAGLVLLSRPGYDRSSVPIRGTYALLITAKDQHEGFPEHVEEALEFFGGLDQEARLVTSTPSGHFGHIATIEMDCCLSGPTAVTPLDAVLAVQELGFAVLRIAKGRSRDVIDPHGQAQNRSQLDVLSGTCVEALRLAPTDADAVQRDLPVKWSSFLSLERSLAEQRVQQETVEFCGLQLLVPSEQLRPRKSSAPLVHTAIECMKTRKGSSVLDLGVGCGALLLAVLAKTEAVGTGVDVDEGAIAACEANAESQLPASKVRNFSVVCVDFTKLDAPEVRAQLHSEGYDVIICNPPYRSTAQQEAYNQASGQHGGYEEGEKTLVAGETGLEMYEAISRCLVNDMLQAQKRLLSPPAPILKLDGSLIFQVEAGSFGRLGGVAKRVAAAIHKASDGKLKFQRIIQDEKQLERAILLKWSWCQTAPDWEPLLWQGLRVLLEQLKGSSHEQRRLLRSGVLPSMVATLFLERSTPEAASAAQDVALLGGSSPRASSGSDGEDGNRMRSSADMRPRAALAALTAAVDGSLFGEKLRAFLGCVVGELTLERLVLLLAGIRRRPSAGSSAGHWITSWYDALLASLRRLQGRSRLQLLRAASEVTESFERWPLVLCAEEHELAKALSTAFATSGQAFLALWRQLHGTRRLQLLFAHHPRLLLPSSRLHRRQAVLWRVHWLLPWLKPSEGIVSSCVAGSECLALLAPRQQRAVHRVGEDLMDILHCLSANPGNAAYSACEEEAAIASSCLSSMCETAGGELPMYLSGDHFLGSGVTPLRDSQAKELLEILIRTPSIAVNPAYVAKLRGCTLFTEAGRSDVTIPLILSSLTVSPKANARGQLAIVVREQAGCPNLSASIDRCWLFQIDARRSVVAHTIDKLCAAGAVLDTVVDPVQHVQVSDTSRARVYNTLVAPLVQEQTYMEKGNSVMTGTKDDQSAGTLVSTPQLTSLPSLFNSVQGQPDFRAVKVFKVLQVPPSGQSASSRAPPNEIARELKMLALAQRHRAILSLHGLVRVPAGWALLTEWCDAGSLSQRLIAEGRQSEGQAMLLQKQLLAGIRHLHQRGIVHRDVKLDHILLHSMSKLVLSGFALAAPLCEAREAAEPVGTVGYMAPEVIRYTPALEPADVFAAGVVLYTLLLGQQPFGAETPAEETKYRTTCTEADYSGLIFQNVTGLCHHLLKSLLEKDPVERPTALAAAEDDWFLMDPKQPIKTDAEAKSPTSPVMGARRRRSGLDMLWRRPARAFSARSTRNQRASSTTSSQDSPVQSLSPQAEQRSRKSSRGLSRLCAWLPFRQRDDMLDCTQLSAVVQR</sequence>
<dbReference type="Gene3D" id="1.10.510.10">
    <property type="entry name" value="Transferase(Phosphotransferase) domain 1"/>
    <property type="match status" value="1"/>
</dbReference>
<dbReference type="InterPro" id="IPR011009">
    <property type="entry name" value="Kinase-like_dom_sf"/>
</dbReference>
<dbReference type="InterPro" id="IPR000719">
    <property type="entry name" value="Prot_kinase_dom"/>
</dbReference>
<evidence type="ECO:0000256" key="7">
    <source>
        <dbReference type="PIRSR" id="PIRSR630616-3"/>
    </source>
</evidence>
<dbReference type="SUPFAM" id="SSF53335">
    <property type="entry name" value="S-adenosyl-L-methionine-dependent methyltransferases"/>
    <property type="match status" value="1"/>
</dbReference>
<feature type="region of interest" description="Disordered" evidence="8">
    <location>
        <begin position="1289"/>
        <end position="1325"/>
    </location>
</feature>
<evidence type="ECO:0000259" key="9">
    <source>
        <dbReference type="PROSITE" id="PS50011"/>
    </source>
</evidence>
<reference evidence="10 11" key="1">
    <citation type="submission" date="2016-02" db="EMBL/GenBank/DDBJ databases">
        <title>Genome analysis of coral dinoflagellate symbionts highlights evolutionary adaptations to a symbiotic lifestyle.</title>
        <authorList>
            <person name="Aranda M."/>
            <person name="Li Y."/>
            <person name="Liew Y.J."/>
            <person name="Baumgarten S."/>
            <person name="Simakov O."/>
            <person name="Wilson M."/>
            <person name="Piel J."/>
            <person name="Ashoor H."/>
            <person name="Bougouffa S."/>
            <person name="Bajic V.B."/>
            <person name="Ryu T."/>
            <person name="Ravasi T."/>
            <person name="Bayer T."/>
            <person name="Micklem G."/>
            <person name="Kim H."/>
            <person name="Bhak J."/>
            <person name="Lajeunesse T.C."/>
            <person name="Voolstra C.R."/>
        </authorList>
    </citation>
    <scope>NUCLEOTIDE SEQUENCE [LARGE SCALE GENOMIC DNA]</scope>
    <source>
        <strain evidence="10 11">CCMP2467</strain>
    </source>
</reference>
<dbReference type="CDD" id="cd02440">
    <property type="entry name" value="AdoMet_MTases"/>
    <property type="match status" value="1"/>
</dbReference>
<keyword evidence="1" id="KW-0723">Serine/threonine-protein kinase</keyword>
<accession>A0A1Q9DES4</accession>
<evidence type="ECO:0000256" key="4">
    <source>
        <dbReference type="ARBA" id="ARBA00022777"/>
    </source>
</evidence>
<protein>
    <submittedName>
        <fullName evidence="10">Calcium/calmodulin-dependent protein kinase type 1D</fullName>
    </submittedName>
</protein>
<evidence type="ECO:0000313" key="10">
    <source>
        <dbReference type="EMBL" id="OLP93652.1"/>
    </source>
</evidence>
<evidence type="ECO:0000256" key="3">
    <source>
        <dbReference type="ARBA" id="ARBA00022741"/>
    </source>
</evidence>
<feature type="region of interest" description="Disordered" evidence="8">
    <location>
        <begin position="1254"/>
        <end position="1277"/>
    </location>
</feature>
<evidence type="ECO:0000256" key="1">
    <source>
        <dbReference type="ARBA" id="ARBA00022527"/>
    </source>
</evidence>
<dbReference type="PROSITE" id="PS00092">
    <property type="entry name" value="N6_MTASE"/>
    <property type="match status" value="1"/>
</dbReference>
<dbReference type="GO" id="GO:0008757">
    <property type="term" value="F:S-adenosylmethionine-dependent methyltransferase activity"/>
    <property type="evidence" value="ECO:0007669"/>
    <property type="project" value="UniProtKB-ARBA"/>
</dbReference>
<dbReference type="EMBL" id="LSRX01000574">
    <property type="protein sequence ID" value="OLP93652.1"/>
    <property type="molecule type" value="Genomic_DNA"/>
</dbReference>
<name>A0A1Q9DES4_SYMMI</name>
<dbReference type="InterPro" id="IPR007848">
    <property type="entry name" value="Small_mtfrase_dom"/>
</dbReference>
<evidence type="ECO:0000256" key="2">
    <source>
        <dbReference type="ARBA" id="ARBA00022679"/>
    </source>
</evidence>
<dbReference type="GO" id="GO:0003676">
    <property type="term" value="F:nucleic acid binding"/>
    <property type="evidence" value="ECO:0007669"/>
    <property type="project" value="InterPro"/>
</dbReference>
<keyword evidence="4 10" id="KW-0418">Kinase</keyword>
<dbReference type="Proteomes" id="UP000186817">
    <property type="component" value="Unassembled WGS sequence"/>
</dbReference>
<feature type="active site" description="Proton acceptor" evidence="6">
    <location>
        <position position="1114"/>
    </location>
</feature>
<feature type="domain" description="Protein kinase" evidence="9">
    <location>
        <begin position="967"/>
        <end position="1247"/>
    </location>
</feature>
<evidence type="ECO:0000256" key="5">
    <source>
        <dbReference type="ARBA" id="ARBA00022840"/>
    </source>
</evidence>
<proteinExistence type="predicted"/>
<dbReference type="InterPro" id="IPR030616">
    <property type="entry name" value="Aur-like"/>
</dbReference>
<keyword evidence="2" id="KW-0808">Transferase</keyword>
<dbReference type="Pfam" id="PF05175">
    <property type="entry name" value="MTS"/>
    <property type="match status" value="1"/>
</dbReference>
<dbReference type="GO" id="GO:0004674">
    <property type="term" value="F:protein serine/threonine kinase activity"/>
    <property type="evidence" value="ECO:0007669"/>
    <property type="project" value="UniProtKB-KW"/>
</dbReference>
<dbReference type="SUPFAM" id="SSF56112">
    <property type="entry name" value="Protein kinase-like (PK-like)"/>
    <property type="match status" value="1"/>
</dbReference>
<feature type="cross-link" description="Glycyl lysine isopeptide (Lys-Gly) (interchain with G-Cter in SUMO2)" evidence="7">
    <location>
        <position position="1116"/>
    </location>
</feature>
<gene>
    <name evidence="10" type="primary">Camk1d</name>
    <name evidence="10" type="ORF">AK812_SmicGene24434</name>
</gene>
<dbReference type="InterPro" id="IPR002052">
    <property type="entry name" value="DNA_methylase_N6_adenine_CS"/>
</dbReference>
<dbReference type="InterPro" id="IPR029063">
    <property type="entry name" value="SAM-dependent_MTases_sf"/>
</dbReference>
<evidence type="ECO:0000256" key="8">
    <source>
        <dbReference type="SAM" id="MobiDB-lite"/>
    </source>
</evidence>
<organism evidence="10 11">
    <name type="scientific">Symbiodinium microadriaticum</name>
    <name type="common">Dinoflagellate</name>
    <name type="synonym">Zooxanthella microadriatica</name>
    <dbReference type="NCBI Taxonomy" id="2951"/>
    <lineage>
        <taxon>Eukaryota</taxon>
        <taxon>Sar</taxon>
        <taxon>Alveolata</taxon>
        <taxon>Dinophyceae</taxon>
        <taxon>Suessiales</taxon>
        <taxon>Symbiodiniaceae</taxon>
        <taxon>Symbiodinium</taxon>
    </lineage>
</organism>
<dbReference type="PROSITE" id="PS50011">
    <property type="entry name" value="PROTEIN_KINASE_DOM"/>
    <property type="match status" value="1"/>
</dbReference>
<dbReference type="GO" id="GO:0005524">
    <property type="term" value="F:ATP binding"/>
    <property type="evidence" value="ECO:0007669"/>
    <property type="project" value="UniProtKB-KW"/>
</dbReference>
<dbReference type="OrthoDB" id="419271at2759"/>
<dbReference type="Gene3D" id="3.40.50.150">
    <property type="entry name" value="Vaccinia Virus protein VP39"/>
    <property type="match status" value="1"/>
</dbReference>